<dbReference type="GO" id="GO:0050043">
    <property type="term" value="F:lactate racemase activity"/>
    <property type="evidence" value="ECO:0007669"/>
    <property type="project" value="InterPro"/>
</dbReference>
<dbReference type="OrthoDB" id="337900at2157"/>
<dbReference type="RefSeq" id="WP_066383134.1">
    <property type="nucleotide sequence ID" value="NZ_LTAZ01000005.1"/>
</dbReference>
<dbReference type="InterPro" id="IPR018657">
    <property type="entry name" value="LarA-like_N"/>
</dbReference>
<feature type="domain" description="LarA-like N-terminal" evidence="1">
    <location>
        <begin position="89"/>
        <end position="192"/>
    </location>
</feature>
<gene>
    <name evidence="2" type="ORF">HAPAU_26310</name>
</gene>
<accession>A0A151AEH9</accession>
<sequence>MEFPDARTVEGTLDPVDFPRFATVEYDPPTPEIDDVEGGARRSLEELPLESVANGATIAVGVGSRGIDDLVPVARSVVSGLEGRGFDPVIVPAMGSHGGATAEGQRETLATLGITEETVGCRIDARMDVVEVGETDGGPVYLSRAAHEADAVLVVNRIKPHTNFTGEIESGLSKMLAVGLGKHRGARAVHRDALSRGYVPAITEALDTIREEIRVLGGVAIVENFEDRTAHIEGIPAKALPNREGELLERAREYMPTLPYDDLDVLVVDRIGKDISGTGMDTNVIGRYEVLNAADPPQPDIDRIVVRGLTEATHGNGQGIGLADLTTTSVVESLDLGQMYTNALTSGSLSKARLPVALPTDELAFVAALSSIGAYDPETVRIAWLRDTGHLSSFRVSKTLVENPVEHLSVTGYERLRFESGVPRFDPVEE</sequence>
<dbReference type="Pfam" id="PF09861">
    <property type="entry name" value="Lar_N"/>
    <property type="match status" value="1"/>
</dbReference>
<keyword evidence="3" id="KW-1185">Reference proteome</keyword>
<dbReference type="Proteomes" id="UP000075321">
    <property type="component" value="Unassembled WGS sequence"/>
</dbReference>
<name>A0A151AEH9_9EURY</name>
<reference evidence="2 3" key="1">
    <citation type="submission" date="2016-02" db="EMBL/GenBank/DDBJ databases">
        <title>Genome sequence of Halalkalicoccus paucihalophilus DSM 24557.</title>
        <authorList>
            <person name="Poehlein A."/>
            <person name="Daniel R."/>
        </authorList>
    </citation>
    <scope>NUCLEOTIDE SEQUENCE [LARGE SCALE GENOMIC DNA]</scope>
    <source>
        <strain evidence="2 3">DSM 24557</strain>
    </source>
</reference>
<comment type="caution">
    <text evidence="2">The sequence shown here is derived from an EMBL/GenBank/DDBJ whole genome shotgun (WGS) entry which is preliminary data.</text>
</comment>
<evidence type="ECO:0000313" key="2">
    <source>
        <dbReference type="EMBL" id="KYH25952.1"/>
    </source>
</evidence>
<organism evidence="2 3">
    <name type="scientific">Halalkalicoccus paucihalophilus</name>
    <dbReference type="NCBI Taxonomy" id="1008153"/>
    <lineage>
        <taxon>Archaea</taxon>
        <taxon>Methanobacteriati</taxon>
        <taxon>Methanobacteriota</taxon>
        <taxon>Stenosarchaea group</taxon>
        <taxon>Halobacteria</taxon>
        <taxon>Halobacteriales</taxon>
        <taxon>Halococcaceae</taxon>
        <taxon>Halalkalicoccus</taxon>
    </lineage>
</organism>
<evidence type="ECO:0000259" key="1">
    <source>
        <dbReference type="Pfam" id="PF09861"/>
    </source>
</evidence>
<dbReference type="PATRIC" id="fig|1008153.3.peg.2685"/>
<dbReference type="AlphaFoldDB" id="A0A151AEH9"/>
<dbReference type="Gene3D" id="3.40.50.11440">
    <property type="match status" value="1"/>
</dbReference>
<protein>
    <recommendedName>
        <fullName evidence="1">LarA-like N-terminal domain-containing protein</fullName>
    </recommendedName>
</protein>
<proteinExistence type="predicted"/>
<dbReference type="EMBL" id="LTAZ01000005">
    <property type="protein sequence ID" value="KYH25952.1"/>
    <property type="molecule type" value="Genomic_DNA"/>
</dbReference>
<evidence type="ECO:0000313" key="3">
    <source>
        <dbReference type="Proteomes" id="UP000075321"/>
    </source>
</evidence>